<evidence type="ECO:0000256" key="3">
    <source>
        <dbReference type="ARBA" id="ARBA00022448"/>
    </source>
</evidence>
<evidence type="ECO:0000256" key="10">
    <source>
        <dbReference type="RuleBase" id="RU000488"/>
    </source>
</evidence>
<dbReference type="InterPro" id="IPR050567">
    <property type="entry name" value="Mitochondrial_Carrier"/>
</dbReference>
<comment type="similarity">
    <text evidence="2 10">Belongs to the mitochondrial carrier (TC 2.A.29) family.</text>
</comment>
<comment type="subcellular location">
    <subcellularLocation>
        <location evidence="1">Mitochondrion membrane</location>
        <topology evidence="1">Multi-pass membrane protein</topology>
    </subcellularLocation>
</comment>
<evidence type="ECO:0000256" key="1">
    <source>
        <dbReference type="ARBA" id="ARBA00004225"/>
    </source>
</evidence>
<keyword evidence="3 10" id="KW-0813">Transport</keyword>
<dbReference type="PANTHER" id="PTHR45624:SF58">
    <property type="entry name" value="CARRIER PROTEIN, PUTATIVE-RELATED"/>
    <property type="match status" value="1"/>
</dbReference>
<keyword evidence="5" id="KW-0677">Repeat</keyword>
<dbReference type="EMBL" id="JALLBG020000231">
    <property type="protein sequence ID" value="KAL3758426.1"/>
    <property type="molecule type" value="Genomic_DNA"/>
</dbReference>
<keyword evidence="6" id="KW-1133">Transmembrane helix</keyword>
<dbReference type="InterPro" id="IPR023395">
    <property type="entry name" value="MCP_dom_sf"/>
</dbReference>
<protein>
    <submittedName>
        <fullName evidence="11">Uncharacterized protein</fullName>
    </submittedName>
</protein>
<dbReference type="GO" id="GO:0031966">
    <property type="term" value="C:mitochondrial membrane"/>
    <property type="evidence" value="ECO:0007669"/>
    <property type="project" value="UniProtKB-SubCell"/>
</dbReference>
<keyword evidence="7" id="KW-0496">Mitochondrion</keyword>
<dbReference type="PROSITE" id="PS50920">
    <property type="entry name" value="SOLCAR"/>
    <property type="match status" value="1"/>
</dbReference>
<dbReference type="Gene3D" id="1.50.40.10">
    <property type="entry name" value="Mitochondrial carrier domain"/>
    <property type="match status" value="2"/>
</dbReference>
<keyword evidence="12" id="KW-1185">Reference proteome</keyword>
<dbReference type="Pfam" id="PF00153">
    <property type="entry name" value="Mito_carr"/>
    <property type="match status" value="2"/>
</dbReference>
<dbReference type="SUPFAM" id="SSF103506">
    <property type="entry name" value="Mitochondrial carrier"/>
    <property type="match status" value="1"/>
</dbReference>
<dbReference type="AlphaFoldDB" id="A0ABD3M6R8"/>
<dbReference type="InterPro" id="IPR018108">
    <property type="entry name" value="MCP_transmembrane"/>
</dbReference>
<evidence type="ECO:0000256" key="9">
    <source>
        <dbReference type="PROSITE-ProRule" id="PRU00282"/>
    </source>
</evidence>
<evidence type="ECO:0000256" key="8">
    <source>
        <dbReference type="ARBA" id="ARBA00023136"/>
    </source>
</evidence>
<reference evidence="11 12" key="1">
    <citation type="submission" date="2024-10" db="EMBL/GenBank/DDBJ databases">
        <title>Updated reference genomes for cyclostephanoid diatoms.</title>
        <authorList>
            <person name="Roberts W.R."/>
            <person name="Alverson A.J."/>
        </authorList>
    </citation>
    <scope>NUCLEOTIDE SEQUENCE [LARGE SCALE GENOMIC DNA]</scope>
    <source>
        <strain evidence="11 12">AJA232-27</strain>
    </source>
</reference>
<dbReference type="Proteomes" id="UP001530293">
    <property type="component" value="Unassembled WGS sequence"/>
</dbReference>
<evidence type="ECO:0000313" key="11">
    <source>
        <dbReference type="EMBL" id="KAL3758426.1"/>
    </source>
</evidence>
<proteinExistence type="inferred from homology"/>
<evidence type="ECO:0000256" key="5">
    <source>
        <dbReference type="ARBA" id="ARBA00022737"/>
    </source>
</evidence>
<feature type="repeat" description="Solcar" evidence="9">
    <location>
        <begin position="1"/>
        <end position="95"/>
    </location>
</feature>
<evidence type="ECO:0000256" key="7">
    <source>
        <dbReference type="ARBA" id="ARBA00023128"/>
    </source>
</evidence>
<evidence type="ECO:0000256" key="2">
    <source>
        <dbReference type="ARBA" id="ARBA00006375"/>
    </source>
</evidence>
<keyword evidence="8 9" id="KW-0472">Membrane</keyword>
<gene>
    <name evidence="11" type="ORF">ACHAWU_006086</name>
</gene>
<name>A0ABD3M6R8_9STRA</name>
<accession>A0ABD3M6R8</accession>
<dbReference type="PANTHER" id="PTHR45624">
    <property type="entry name" value="MITOCHONDRIAL BASIC AMINO ACIDS TRANSPORTER-RELATED"/>
    <property type="match status" value="1"/>
</dbReference>
<organism evidence="11 12">
    <name type="scientific">Discostella pseudostelligera</name>
    <dbReference type="NCBI Taxonomy" id="259834"/>
    <lineage>
        <taxon>Eukaryota</taxon>
        <taxon>Sar</taxon>
        <taxon>Stramenopiles</taxon>
        <taxon>Ochrophyta</taxon>
        <taxon>Bacillariophyta</taxon>
        <taxon>Coscinodiscophyceae</taxon>
        <taxon>Thalassiosirophycidae</taxon>
        <taxon>Stephanodiscales</taxon>
        <taxon>Stephanodiscaceae</taxon>
        <taxon>Discostella</taxon>
    </lineage>
</organism>
<comment type="caution">
    <text evidence="11">The sequence shown here is derived from an EMBL/GenBank/DDBJ whole genome shotgun (WGS) entry which is preliminary data.</text>
</comment>
<sequence>MISKEAFIAGFAYGGTTVLVGQPLDTLKTLKQVPSASSSAAAAAGGGSYSFYQTITNLYSTAGIRGFYRGGMPLLLGGGLMRSAQFGVYNSVVPTLEKQFGRIDPKNYWLGCINPHVVAAGWAGGIGRGLVEGPFEMVKVRRQIVSGWSFDNLLQGFGATIVRNSGLFAGFVIYMDIFKQQIEENRGMTVTPFIKAGICANLAWLTIWPLDVIKTRRQSGKYDGRSLAWLLRDAIQKGDMYRGLSLGMLRSFIANGASMEVYTIVERELRKSACFK</sequence>
<evidence type="ECO:0000256" key="4">
    <source>
        <dbReference type="ARBA" id="ARBA00022692"/>
    </source>
</evidence>
<evidence type="ECO:0000256" key="6">
    <source>
        <dbReference type="ARBA" id="ARBA00022989"/>
    </source>
</evidence>
<keyword evidence="4 9" id="KW-0812">Transmembrane</keyword>
<evidence type="ECO:0000313" key="12">
    <source>
        <dbReference type="Proteomes" id="UP001530293"/>
    </source>
</evidence>